<comment type="caution">
    <text evidence="3">The sequence shown here is derived from an EMBL/GenBank/DDBJ whole genome shotgun (WGS) entry which is preliminary data.</text>
</comment>
<dbReference type="InterPro" id="IPR029071">
    <property type="entry name" value="Ubiquitin-like_domsf"/>
</dbReference>
<dbReference type="SMART" id="SM00314">
    <property type="entry name" value="RA"/>
    <property type="match status" value="2"/>
</dbReference>
<proteinExistence type="predicted"/>
<dbReference type="EMBL" id="CAJGYM010000018">
    <property type="protein sequence ID" value="CAD6190864.1"/>
    <property type="molecule type" value="Genomic_DNA"/>
</dbReference>
<feature type="region of interest" description="Disordered" evidence="1">
    <location>
        <begin position="144"/>
        <end position="163"/>
    </location>
</feature>
<keyword evidence="4" id="KW-1185">Reference proteome</keyword>
<dbReference type="Proteomes" id="UP000835052">
    <property type="component" value="Unassembled WGS sequence"/>
</dbReference>
<dbReference type="InterPro" id="IPR008984">
    <property type="entry name" value="SMAD_FHA_dom_sf"/>
</dbReference>
<dbReference type="InterPro" id="IPR000159">
    <property type="entry name" value="RA_dom"/>
</dbReference>
<dbReference type="Pfam" id="PF00788">
    <property type="entry name" value="RA"/>
    <property type="match status" value="2"/>
</dbReference>
<dbReference type="SUPFAM" id="SSF49879">
    <property type="entry name" value="SMAD/FHA domain"/>
    <property type="match status" value="1"/>
</dbReference>
<dbReference type="PROSITE" id="PS50200">
    <property type="entry name" value="RA"/>
    <property type="match status" value="2"/>
</dbReference>
<organism evidence="3 4">
    <name type="scientific">Caenorhabditis auriculariae</name>
    <dbReference type="NCBI Taxonomy" id="2777116"/>
    <lineage>
        <taxon>Eukaryota</taxon>
        <taxon>Metazoa</taxon>
        <taxon>Ecdysozoa</taxon>
        <taxon>Nematoda</taxon>
        <taxon>Chromadorea</taxon>
        <taxon>Rhabditida</taxon>
        <taxon>Rhabditina</taxon>
        <taxon>Rhabditomorpha</taxon>
        <taxon>Rhabditoidea</taxon>
        <taxon>Rhabditidae</taxon>
        <taxon>Peloderinae</taxon>
        <taxon>Caenorhabditis</taxon>
    </lineage>
</organism>
<dbReference type="GO" id="GO:0032880">
    <property type="term" value="P:regulation of protein localization"/>
    <property type="evidence" value="ECO:0007669"/>
    <property type="project" value="TreeGrafter"/>
</dbReference>
<dbReference type="PANTHER" id="PTHR10398:SF2">
    <property type="entry name" value="AFADIN"/>
    <property type="match status" value="1"/>
</dbReference>
<dbReference type="SUPFAM" id="SSF54236">
    <property type="entry name" value="Ubiquitin-like"/>
    <property type="match status" value="2"/>
</dbReference>
<reference evidence="3" key="1">
    <citation type="submission" date="2020-10" db="EMBL/GenBank/DDBJ databases">
        <authorList>
            <person name="Kikuchi T."/>
        </authorList>
    </citation>
    <scope>NUCLEOTIDE SEQUENCE</scope>
    <source>
        <strain evidence="3">NKZ352</strain>
    </source>
</reference>
<protein>
    <recommendedName>
        <fullName evidence="2">Ras-associating domain-containing protein</fullName>
    </recommendedName>
</protein>
<evidence type="ECO:0000256" key="1">
    <source>
        <dbReference type="SAM" id="MobiDB-lite"/>
    </source>
</evidence>
<evidence type="ECO:0000313" key="4">
    <source>
        <dbReference type="Proteomes" id="UP000835052"/>
    </source>
</evidence>
<evidence type="ECO:0000313" key="3">
    <source>
        <dbReference type="EMBL" id="CAD6190864.1"/>
    </source>
</evidence>
<dbReference type="Gene3D" id="3.10.20.90">
    <property type="entry name" value="Phosphatidylinositol 3-kinase Catalytic Subunit, Chain A, domain 1"/>
    <property type="match status" value="2"/>
</dbReference>
<dbReference type="AlphaFoldDB" id="A0A8S1H628"/>
<dbReference type="Gene3D" id="2.60.200.20">
    <property type="match status" value="1"/>
</dbReference>
<dbReference type="CDD" id="cd01782">
    <property type="entry name" value="RA1_Afadin"/>
    <property type="match status" value="1"/>
</dbReference>
<dbReference type="GO" id="GO:0007165">
    <property type="term" value="P:signal transduction"/>
    <property type="evidence" value="ECO:0007669"/>
    <property type="project" value="InterPro"/>
</dbReference>
<sequence>MMSDRQQLACLVQQWNENRLDLFHLSYPTEDLEIEGVMRFYFQDGAERVLTKCVRVSSTATTSAVVEALSEKFLPDLKMLSNDTYSLWEVHESGEERRLDRDEKPLLVQLMWHRDDREGRFLLRRDRAAPVPLSTIQLQEADARGGRFSKKKDREGKKKHQKEIVTVNSGREEATDSNDIYKQVPFNTFTRTISNPEVVMRKRREKKLETKLKEMVYGGSLKIYGGDIVPARPYVTILAGMHDRADRILVEALEKYGLEKRVDDFVLVECSTNSEPGRSLSDLREIDGRLVGPDECPLLQMAARAGENGFESYLAIKHRPSDYQVPSAIMRSSMTSSIHSTVSDSASQLRLSHPPPTLTLLNDDGTLSEHHMTLREGLTEVGSDREMSHYSPQNIYLDGPEIRGRHAAIAYMDGVVTVTPSAPDAYLEELLELCVKLRLSGGDLAVAAVLGRKLVAFSNLSS</sequence>
<name>A0A8S1H628_9PELO</name>
<dbReference type="GO" id="GO:0005912">
    <property type="term" value="C:adherens junction"/>
    <property type="evidence" value="ECO:0007669"/>
    <property type="project" value="TreeGrafter"/>
</dbReference>
<evidence type="ECO:0000259" key="2">
    <source>
        <dbReference type="PROSITE" id="PS50200"/>
    </source>
</evidence>
<dbReference type="GO" id="GO:0050839">
    <property type="term" value="F:cell adhesion molecule binding"/>
    <property type="evidence" value="ECO:0007669"/>
    <property type="project" value="TreeGrafter"/>
</dbReference>
<accession>A0A8S1H628</accession>
<feature type="compositionally biased region" description="Basic residues" evidence="1">
    <location>
        <begin position="147"/>
        <end position="161"/>
    </location>
</feature>
<feature type="domain" description="Ras-associating" evidence="2">
    <location>
        <begin position="35"/>
        <end position="128"/>
    </location>
</feature>
<gene>
    <name evidence="3" type="ORF">CAUJ_LOCUS6783</name>
</gene>
<feature type="domain" description="Ras-associating" evidence="2">
    <location>
        <begin position="217"/>
        <end position="321"/>
    </location>
</feature>
<dbReference type="PANTHER" id="PTHR10398">
    <property type="entry name" value="AFADIN"/>
    <property type="match status" value="1"/>
</dbReference>
<dbReference type="InterPro" id="IPR028842">
    <property type="entry name" value="Afadin"/>
</dbReference>
<dbReference type="FunFam" id="3.10.20.90:FF:000025">
    <property type="entry name" value="Afadin, adherens junction formation factor"/>
    <property type="match status" value="1"/>
</dbReference>
<dbReference type="OrthoDB" id="6260541at2759"/>